<dbReference type="SMART" id="SM00398">
    <property type="entry name" value="HMG"/>
    <property type="match status" value="1"/>
</dbReference>
<dbReference type="InterPro" id="IPR036910">
    <property type="entry name" value="HMG_box_dom_sf"/>
</dbReference>
<evidence type="ECO:0000313" key="3">
    <source>
        <dbReference type="EMBL" id="CAG8642169.1"/>
    </source>
</evidence>
<comment type="caution">
    <text evidence="3">The sequence shown here is derived from an EMBL/GenBank/DDBJ whole genome shotgun (WGS) entry which is preliminary data.</text>
</comment>
<proteinExistence type="predicted"/>
<evidence type="ECO:0000313" key="4">
    <source>
        <dbReference type="Proteomes" id="UP000789572"/>
    </source>
</evidence>
<dbReference type="EMBL" id="CAJVPJ010003597">
    <property type="protein sequence ID" value="CAG8642169.1"/>
    <property type="molecule type" value="Genomic_DNA"/>
</dbReference>
<dbReference type="Pfam" id="PF09011">
    <property type="entry name" value="HMG_box_2"/>
    <property type="match status" value="1"/>
</dbReference>
<dbReference type="PROSITE" id="PS50118">
    <property type="entry name" value="HMG_BOX_2"/>
    <property type="match status" value="1"/>
</dbReference>
<sequence length="358" mass="40310">MYGSFKGTYMYDEDEFNKEYEKANLTCPKEDLLFYDKTPKKNGDQKRPPNSYILFSREMQRRAKQAGQFKTRKGGATDISPLIAREWRRMSKQDRRVYELAADIIKSRFYDDYPEYTFKPETSTHKFRLCGKKDLYSNTPIIPSSIETTSLPECVSPPESLVSTGSPTVKEHTENNLDSFSVCDTLLDFSDVIYSDNNINFDDCTLAVPYNGGIAISTGYILLSLGQSPDNFHCMPAIEYTLCENDMASMPQIYPSLHQVALVAATRQQRKHCHTRQRRHHCQCDAATYDDDLQPERFRNGTSLSFFFAASSSLLVGHDVDAEYNGTTAATCGAAGMATYNSAMLRPKPNGANNPPPA</sequence>
<reference evidence="3" key="1">
    <citation type="submission" date="2021-06" db="EMBL/GenBank/DDBJ databases">
        <authorList>
            <person name="Kallberg Y."/>
            <person name="Tangrot J."/>
            <person name="Rosling A."/>
        </authorList>
    </citation>
    <scope>NUCLEOTIDE SEQUENCE</scope>
    <source>
        <strain evidence="3">IA702</strain>
    </source>
</reference>
<dbReference type="OrthoDB" id="6247875at2759"/>
<feature type="domain" description="HMG box" evidence="2">
    <location>
        <begin position="45"/>
        <end position="117"/>
    </location>
</feature>
<evidence type="ECO:0000259" key="2">
    <source>
        <dbReference type="PROSITE" id="PS50118"/>
    </source>
</evidence>
<keyword evidence="1" id="KW-0238">DNA-binding</keyword>
<gene>
    <name evidence="3" type="ORF">POCULU_LOCUS9479</name>
</gene>
<evidence type="ECO:0000256" key="1">
    <source>
        <dbReference type="PROSITE-ProRule" id="PRU00267"/>
    </source>
</evidence>
<organism evidence="3 4">
    <name type="scientific">Paraglomus occultum</name>
    <dbReference type="NCBI Taxonomy" id="144539"/>
    <lineage>
        <taxon>Eukaryota</taxon>
        <taxon>Fungi</taxon>
        <taxon>Fungi incertae sedis</taxon>
        <taxon>Mucoromycota</taxon>
        <taxon>Glomeromycotina</taxon>
        <taxon>Glomeromycetes</taxon>
        <taxon>Paraglomerales</taxon>
        <taxon>Paraglomeraceae</taxon>
        <taxon>Paraglomus</taxon>
    </lineage>
</organism>
<protein>
    <submittedName>
        <fullName evidence="3">9083_t:CDS:1</fullName>
    </submittedName>
</protein>
<dbReference type="Proteomes" id="UP000789572">
    <property type="component" value="Unassembled WGS sequence"/>
</dbReference>
<keyword evidence="1" id="KW-0539">Nucleus</keyword>
<dbReference type="CDD" id="cd01389">
    <property type="entry name" value="HMG-box_ROX1-like"/>
    <property type="match status" value="1"/>
</dbReference>
<dbReference type="SUPFAM" id="SSF47095">
    <property type="entry name" value="HMG-box"/>
    <property type="match status" value="1"/>
</dbReference>
<dbReference type="AlphaFoldDB" id="A0A9N9DNE2"/>
<keyword evidence="4" id="KW-1185">Reference proteome</keyword>
<name>A0A9N9DNE2_9GLOM</name>
<accession>A0A9N9DNE2</accession>
<feature type="DNA-binding region" description="HMG box" evidence="1">
    <location>
        <begin position="45"/>
        <end position="117"/>
    </location>
</feature>
<dbReference type="Gene3D" id="1.10.30.10">
    <property type="entry name" value="High mobility group box domain"/>
    <property type="match status" value="1"/>
</dbReference>
<dbReference type="GO" id="GO:0003677">
    <property type="term" value="F:DNA binding"/>
    <property type="evidence" value="ECO:0007669"/>
    <property type="project" value="UniProtKB-UniRule"/>
</dbReference>
<dbReference type="GO" id="GO:0005634">
    <property type="term" value="C:nucleus"/>
    <property type="evidence" value="ECO:0007669"/>
    <property type="project" value="UniProtKB-UniRule"/>
</dbReference>
<feature type="non-terminal residue" evidence="3">
    <location>
        <position position="358"/>
    </location>
</feature>
<dbReference type="InterPro" id="IPR009071">
    <property type="entry name" value="HMG_box_dom"/>
</dbReference>